<evidence type="ECO:0000256" key="4">
    <source>
        <dbReference type="PIRSR" id="PIRSR001365-1"/>
    </source>
</evidence>
<dbReference type="InterPro" id="IPR002220">
    <property type="entry name" value="DapA-like"/>
</dbReference>
<keyword evidence="7" id="KW-1185">Reference proteome</keyword>
<dbReference type="SUPFAM" id="SSF51569">
    <property type="entry name" value="Aldolase"/>
    <property type="match status" value="1"/>
</dbReference>
<dbReference type="EMBL" id="JAEKMH010000003">
    <property type="protein sequence ID" value="MBJ3785730.1"/>
    <property type="molecule type" value="Genomic_DNA"/>
</dbReference>
<dbReference type="PRINTS" id="PR00146">
    <property type="entry name" value="DHPICSNTHASE"/>
</dbReference>
<dbReference type="SMART" id="SM01130">
    <property type="entry name" value="DHDPS"/>
    <property type="match status" value="1"/>
</dbReference>
<name>A0A934MM16_9HYPH</name>
<feature type="active site" description="Schiff-base intermediate with substrate" evidence="4">
    <location>
        <position position="162"/>
    </location>
</feature>
<dbReference type="CDD" id="cd00408">
    <property type="entry name" value="DHDPS-like"/>
    <property type="match status" value="1"/>
</dbReference>
<evidence type="ECO:0000256" key="2">
    <source>
        <dbReference type="ARBA" id="ARBA00023239"/>
    </source>
</evidence>
<feature type="binding site" evidence="5">
    <location>
        <position position="46"/>
    </location>
    <ligand>
        <name>pyruvate</name>
        <dbReference type="ChEBI" id="CHEBI:15361"/>
    </ligand>
</feature>
<dbReference type="Gene3D" id="3.20.20.70">
    <property type="entry name" value="Aldolase class I"/>
    <property type="match status" value="1"/>
</dbReference>
<reference evidence="6" key="1">
    <citation type="submission" date="2020-12" db="EMBL/GenBank/DDBJ databases">
        <title>Devosia sp. MSA67 isolated from Mo River.</title>
        <authorList>
            <person name="Ma F."/>
            <person name="Zi Z."/>
        </authorList>
    </citation>
    <scope>NUCLEOTIDE SEQUENCE</scope>
    <source>
        <strain evidence="6">MSA67</strain>
    </source>
</reference>
<feature type="active site" description="Proton donor/acceptor" evidence="4">
    <location>
        <position position="134"/>
    </location>
</feature>
<dbReference type="Proteomes" id="UP000602124">
    <property type="component" value="Unassembled WGS sequence"/>
</dbReference>
<sequence>MVFNGLSAFPITPADEAGRVDTEALGRLLERLVAAGVDSIGLLGSTGTYAFLTREERRRAIDAAAECVEGRVPLIVGVGALRTDQACDLARDAEAGGASGLLLAPVSYNKLLDEEVYQQFLAVTEASRLPLCIYDNPGTTNFSFGIDLVARLTQRPSIAAIKMPLPANGDFAGHLAAVRARVEPGFALGFSGDWGMGDAMLAGSDVFFSVLAGTIPGPILALVRAAQSGDAARVRELEGQLAPLFALCKELTSLRVVYTMVDLLGLTTARPPRPILPLPAEAQRRVAEAVNRIHA</sequence>
<protein>
    <submittedName>
        <fullName evidence="6">Dihydrodipicolinate synthase family protein</fullName>
    </submittedName>
</protein>
<keyword evidence="2 3" id="KW-0456">Lyase</keyword>
<dbReference type="GO" id="GO:0008840">
    <property type="term" value="F:4-hydroxy-tetrahydrodipicolinate synthase activity"/>
    <property type="evidence" value="ECO:0007669"/>
    <property type="project" value="TreeGrafter"/>
</dbReference>
<dbReference type="InterPro" id="IPR013785">
    <property type="entry name" value="Aldolase_TIM"/>
</dbReference>
<evidence type="ECO:0000313" key="6">
    <source>
        <dbReference type="EMBL" id="MBJ3785730.1"/>
    </source>
</evidence>
<dbReference type="PANTHER" id="PTHR12128">
    <property type="entry name" value="DIHYDRODIPICOLINATE SYNTHASE"/>
    <property type="match status" value="1"/>
</dbReference>
<comment type="caution">
    <text evidence="6">The sequence shown here is derived from an EMBL/GenBank/DDBJ whole genome shotgun (WGS) entry which is preliminary data.</text>
</comment>
<gene>
    <name evidence="6" type="ORF">JEQ47_13470</name>
</gene>
<proteinExistence type="inferred from homology"/>
<evidence type="ECO:0000256" key="1">
    <source>
        <dbReference type="ARBA" id="ARBA00007592"/>
    </source>
</evidence>
<comment type="similarity">
    <text evidence="1 3">Belongs to the DapA family.</text>
</comment>
<dbReference type="PIRSF" id="PIRSF001365">
    <property type="entry name" value="DHDPS"/>
    <property type="match status" value="1"/>
</dbReference>
<evidence type="ECO:0000256" key="5">
    <source>
        <dbReference type="PIRSR" id="PIRSR001365-2"/>
    </source>
</evidence>
<dbReference type="Pfam" id="PF00701">
    <property type="entry name" value="DHDPS"/>
    <property type="match status" value="1"/>
</dbReference>
<dbReference type="PANTHER" id="PTHR12128:SF66">
    <property type="entry name" value="4-HYDROXY-2-OXOGLUTARATE ALDOLASE, MITOCHONDRIAL"/>
    <property type="match status" value="1"/>
</dbReference>
<evidence type="ECO:0000256" key="3">
    <source>
        <dbReference type="PIRNR" id="PIRNR001365"/>
    </source>
</evidence>
<accession>A0A934MM16</accession>
<evidence type="ECO:0000313" key="7">
    <source>
        <dbReference type="Proteomes" id="UP000602124"/>
    </source>
</evidence>
<dbReference type="RefSeq" id="WP_198876961.1">
    <property type="nucleotide sequence ID" value="NZ_JAEKMH010000003.1"/>
</dbReference>
<organism evidence="6 7">
    <name type="scientific">Devosia sediminis</name>
    <dbReference type="NCBI Taxonomy" id="2798801"/>
    <lineage>
        <taxon>Bacteria</taxon>
        <taxon>Pseudomonadati</taxon>
        <taxon>Pseudomonadota</taxon>
        <taxon>Alphaproteobacteria</taxon>
        <taxon>Hyphomicrobiales</taxon>
        <taxon>Devosiaceae</taxon>
        <taxon>Devosia</taxon>
    </lineage>
</organism>
<dbReference type="AlphaFoldDB" id="A0A934MM16"/>